<sequence>MMKSLEEVMARVDALKKDLEDLGVHVGVKSLGSLLEDEKKREIVSISLLLPVLEEDLEAETEEVK</sequence>
<reference evidence="2" key="1">
    <citation type="submission" date="2020-03" db="EMBL/GenBank/DDBJ databases">
        <title>The deep terrestrial virosphere.</title>
        <authorList>
            <person name="Holmfeldt K."/>
            <person name="Nilsson E."/>
            <person name="Simone D."/>
            <person name="Lopez-Fernandez M."/>
            <person name="Wu X."/>
            <person name="de Brujin I."/>
            <person name="Lundin D."/>
            <person name="Andersson A."/>
            <person name="Bertilsson S."/>
            <person name="Dopson M."/>
        </authorList>
    </citation>
    <scope>NUCLEOTIDE SEQUENCE</scope>
    <source>
        <strain evidence="1">MM171A01284</strain>
        <strain evidence="2">MM171B03160</strain>
    </source>
</reference>
<protein>
    <submittedName>
        <fullName evidence="2">Uncharacterized protein</fullName>
    </submittedName>
</protein>
<dbReference type="EMBL" id="MT143952">
    <property type="protein sequence ID" value="QJH93165.1"/>
    <property type="molecule type" value="Genomic_DNA"/>
</dbReference>
<evidence type="ECO:0000313" key="1">
    <source>
        <dbReference type="EMBL" id="QJA99141.1"/>
    </source>
</evidence>
<organism evidence="2">
    <name type="scientific">viral metagenome</name>
    <dbReference type="NCBI Taxonomy" id="1070528"/>
    <lineage>
        <taxon>unclassified sequences</taxon>
        <taxon>metagenomes</taxon>
        <taxon>organismal metagenomes</taxon>
    </lineage>
</organism>
<dbReference type="AlphaFoldDB" id="A0A6M3X913"/>
<accession>A0A6M3X913</accession>
<evidence type="ECO:0000313" key="2">
    <source>
        <dbReference type="EMBL" id="QJH93165.1"/>
    </source>
</evidence>
<gene>
    <name evidence="1" type="ORF">MM171A01284_0002</name>
    <name evidence="2" type="ORF">MM171B03160_0003</name>
</gene>
<name>A0A6M3X913_9ZZZZ</name>
<proteinExistence type="predicted"/>
<dbReference type="EMBL" id="MT143631">
    <property type="protein sequence ID" value="QJA99141.1"/>
    <property type="molecule type" value="Genomic_DNA"/>
</dbReference>